<dbReference type="Gene3D" id="3.60.10.10">
    <property type="entry name" value="Endonuclease/exonuclease/phosphatase"/>
    <property type="match status" value="1"/>
</dbReference>
<reference evidence="2" key="1">
    <citation type="submission" date="2015-04" db="EMBL/GenBank/DDBJ databases">
        <title>The genome sequence of the plant pathogenic Rhizarian Plasmodiophora brassicae reveals insights in its biotrophic life cycle and the origin of chitin synthesis.</title>
        <authorList>
            <person name="Schwelm A."/>
            <person name="Fogelqvist J."/>
            <person name="Knaust A."/>
            <person name="Julke S."/>
            <person name="Lilja T."/>
            <person name="Dhandapani V."/>
            <person name="Bonilla-Rosso G."/>
            <person name="Karlsson M."/>
            <person name="Shevchenko A."/>
            <person name="Choi S.R."/>
            <person name="Kim H.G."/>
            <person name="Park J.Y."/>
            <person name="Lim Y.P."/>
            <person name="Ludwig-Muller J."/>
            <person name="Dixelius C."/>
        </authorList>
    </citation>
    <scope>NUCLEOTIDE SEQUENCE</scope>
    <source>
        <tissue evidence="2">Potato root galls</tissue>
    </source>
</reference>
<dbReference type="InterPro" id="IPR050410">
    <property type="entry name" value="CCR4/nocturin_mRNA_transcr"/>
</dbReference>
<evidence type="ECO:0000259" key="1">
    <source>
        <dbReference type="Pfam" id="PF03372"/>
    </source>
</evidence>
<dbReference type="PANTHER" id="PTHR12121">
    <property type="entry name" value="CARBON CATABOLITE REPRESSOR PROTEIN 4"/>
    <property type="match status" value="1"/>
</dbReference>
<dbReference type="EMBL" id="HACM01000263">
    <property type="protein sequence ID" value="CRZ00705.1"/>
    <property type="molecule type" value="Transcribed_RNA"/>
</dbReference>
<dbReference type="SUPFAM" id="SSF56219">
    <property type="entry name" value="DNase I-like"/>
    <property type="match status" value="1"/>
</dbReference>
<dbReference type="PANTHER" id="PTHR12121:SF36">
    <property type="entry name" value="ENDONUCLEASE_EXONUCLEASE_PHOSPHATASE DOMAIN-CONTAINING PROTEIN"/>
    <property type="match status" value="1"/>
</dbReference>
<dbReference type="Pfam" id="PF03372">
    <property type="entry name" value="Exo_endo_phos"/>
    <property type="match status" value="1"/>
</dbReference>
<name>A0A0H5QFG9_9EUKA</name>
<dbReference type="GO" id="GO:0000175">
    <property type="term" value="F:3'-5'-RNA exonuclease activity"/>
    <property type="evidence" value="ECO:0007669"/>
    <property type="project" value="TreeGrafter"/>
</dbReference>
<protein>
    <recommendedName>
        <fullName evidence="1">Endonuclease/exonuclease/phosphatase domain-containing protein</fullName>
    </recommendedName>
</protein>
<evidence type="ECO:0000313" key="2">
    <source>
        <dbReference type="EMBL" id="CRZ00705.1"/>
    </source>
</evidence>
<accession>A0A0H5QFG9</accession>
<dbReference type="AlphaFoldDB" id="A0A0H5QFG9"/>
<sequence length="266" mass="30263">MNRRFRLFTHNILAEVWCTPSFYPNIRDRSELLSGELRRARIHSTIQSSDADIVCLQEVQANELCHLRSMFANLYHISELSGNCPTTAPIDHGTIMMVKRSAMLSDVHVSNHVWSGEGSAGQIMTCQGADSTDDHLIIAHVHLSWKGYGRVGRQQAQAVTDLVETRRRRTSRIIWCGDFNATPDRLPNLIPQMSTLHDAYRSCPTATWISPKHKSFRLDYVLHSAGLNVNQLHFTNDIPGPDLFRRVIHKYGSDHVPLMTDFEFSK</sequence>
<proteinExistence type="predicted"/>
<dbReference type="InterPro" id="IPR005135">
    <property type="entry name" value="Endo/exonuclease/phosphatase"/>
</dbReference>
<organism evidence="2">
    <name type="scientific">Spongospora subterranea</name>
    <dbReference type="NCBI Taxonomy" id="70186"/>
    <lineage>
        <taxon>Eukaryota</taxon>
        <taxon>Sar</taxon>
        <taxon>Rhizaria</taxon>
        <taxon>Endomyxa</taxon>
        <taxon>Phytomyxea</taxon>
        <taxon>Plasmodiophorida</taxon>
        <taxon>Plasmodiophoridae</taxon>
        <taxon>Spongospora</taxon>
    </lineage>
</organism>
<dbReference type="InterPro" id="IPR036691">
    <property type="entry name" value="Endo/exonu/phosph_ase_sf"/>
</dbReference>
<feature type="domain" description="Endonuclease/exonuclease/phosphatase" evidence="1">
    <location>
        <begin position="11"/>
        <end position="255"/>
    </location>
</feature>